<evidence type="ECO:0000313" key="1">
    <source>
        <dbReference type="EMBL" id="MBA9084591.1"/>
    </source>
</evidence>
<reference evidence="1 2" key="1">
    <citation type="submission" date="2020-08" db="EMBL/GenBank/DDBJ databases">
        <title>Genomic Encyclopedia of Type Strains, Phase III (KMG-III): the genomes of soil and plant-associated and newly described type strains.</title>
        <authorList>
            <person name="Whitman W."/>
        </authorList>
    </citation>
    <scope>NUCLEOTIDE SEQUENCE [LARGE SCALE GENOMIC DNA]</scope>
    <source>
        <strain evidence="1 2">CECT 8693</strain>
    </source>
</reference>
<proteinExistence type="predicted"/>
<accession>A0A7W3XQP2</accession>
<organism evidence="1 2">
    <name type="scientific">Fontibacillus solani</name>
    <dbReference type="NCBI Taxonomy" id="1572857"/>
    <lineage>
        <taxon>Bacteria</taxon>
        <taxon>Bacillati</taxon>
        <taxon>Bacillota</taxon>
        <taxon>Bacilli</taxon>
        <taxon>Bacillales</taxon>
        <taxon>Paenibacillaceae</taxon>
        <taxon>Fontibacillus</taxon>
    </lineage>
</organism>
<keyword evidence="2" id="KW-1185">Reference proteome</keyword>
<protein>
    <submittedName>
        <fullName evidence="1">Uncharacterized protein</fullName>
    </submittedName>
</protein>
<gene>
    <name evidence="1" type="ORF">FHR92_001048</name>
</gene>
<dbReference type="RefSeq" id="WP_182534599.1">
    <property type="nucleotide sequence ID" value="NZ_JACJIP010000004.1"/>
</dbReference>
<dbReference type="AlphaFoldDB" id="A0A7W3XQP2"/>
<name>A0A7W3XQP2_9BACL</name>
<sequence>MTDTSPRRQKKRYKYISDPELVEQIEKSGISFIEEGINEYTGEKYWKYASTNELSNIVVPYDTKKDAERYSLSRWKI</sequence>
<dbReference type="EMBL" id="JACJIP010000004">
    <property type="protein sequence ID" value="MBA9084591.1"/>
    <property type="molecule type" value="Genomic_DNA"/>
</dbReference>
<dbReference type="Proteomes" id="UP000567067">
    <property type="component" value="Unassembled WGS sequence"/>
</dbReference>
<comment type="caution">
    <text evidence="1">The sequence shown here is derived from an EMBL/GenBank/DDBJ whole genome shotgun (WGS) entry which is preliminary data.</text>
</comment>
<evidence type="ECO:0000313" key="2">
    <source>
        <dbReference type="Proteomes" id="UP000567067"/>
    </source>
</evidence>